<protein>
    <submittedName>
        <fullName evidence="1">Uncharacterized protein</fullName>
    </submittedName>
</protein>
<dbReference type="OrthoDB" id="8377146at2"/>
<evidence type="ECO:0000313" key="2">
    <source>
        <dbReference type="Proteomes" id="UP000051913"/>
    </source>
</evidence>
<gene>
    <name evidence="1" type="ORF">CP49_04040</name>
</gene>
<keyword evidence="2" id="KW-1185">Reference proteome</keyword>
<name>A0A0R3M274_9BRAD</name>
<dbReference type="InterPro" id="IPR054221">
    <property type="entry name" value="DUF6941"/>
</dbReference>
<organism evidence="1 2">
    <name type="scientific">Bradyrhizobium valentinum</name>
    <dbReference type="NCBI Taxonomy" id="1518501"/>
    <lineage>
        <taxon>Bacteria</taxon>
        <taxon>Pseudomonadati</taxon>
        <taxon>Pseudomonadota</taxon>
        <taxon>Alphaproteobacteria</taxon>
        <taxon>Hyphomicrobiales</taxon>
        <taxon>Nitrobacteraceae</taxon>
        <taxon>Bradyrhizobium</taxon>
    </lineage>
</organism>
<dbReference type="AlphaFoldDB" id="A0A0R3M274"/>
<dbReference type="Pfam" id="PF22091">
    <property type="entry name" value="DUF6941"/>
    <property type="match status" value="1"/>
</dbReference>
<reference evidence="1 2" key="1">
    <citation type="submission" date="2014-03" db="EMBL/GenBank/DDBJ databases">
        <title>Bradyrhizobium valentinum sp. nov., isolated from effective nodules of Lupinus mariae-josephae, a lupine endemic of basic-lime soils in Eastern Spain.</title>
        <authorList>
            <person name="Duran D."/>
            <person name="Rey L."/>
            <person name="Navarro A."/>
            <person name="Busquets A."/>
            <person name="Imperial J."/>
            <person name="Ruiz-Argueso T."/>
        </authorList>
    </citation>
    <scope>NUCLEOTIDE SEQUENCE [LARGE SCALE GENOMIC DNA]</scope>
    <source>
        <strain evidence="1 2">LmjM3</strain>
    </source>
</reference>
<accession>A0A0R3M274</accession>
<evidence type="ECO:0000313" key="1">
    <source>
        <dbReference type="EMBL" id="KRR03125.1"/>
    </source>
</evidence>
<dbReference type="Proteomes" id="UP000051913">
    <property type="component" value="Unassembled WGS sequence"/>
</dbReference>
<sequence length="148" mass="16261">MRRYGYSIFCDDIRSEAGGKLSFIGCYNAVMMTAQKFPLVLSKFCIHFHVFSPATQPYTSVTARCYVPGEPEPIAEEPIEVPGLLDQQNLLDRLPKDIAVPPYIVVASSLVFSPLEIREPGLINIRVVINGGPDELHLGSLQVVPAST</sequence>
<dbReference type="RefSeq" id="WP_057852893.1">
    <property type="nucleotide sequence ID" value="NZ_LLXX01000143.1"/>
</dbReference>
<comment type="caution">
    <text evidence="1">The sequence shown here is derived from an EMBL/GenBank/DDBJ whole genome shotgun (WGS) entry which is preliminary data.</text>
</comment>
<dbReference type="EMBL" id="LLXX01000143">
    <property type="protein sequence ID" value="KRR03125.1"/>
    <property type="molecule type" value="Genomic_DNA"/>
</dbReference>
<proteinExistence type="predicted"/>